<dbReference type="GO" id="GO:0008168">
    <property type="term" value="F:methyltransferase activity"/>
    <property type="evidence" value="ECO:0007669"/>
    <property type="project" value="InterPro"/>
</dbReference>
<keyword evidence="2" id="KW-0175">Coiled coil</keyword>
<accession>A0AAW0MRT3</accession>
<proteinExistence type="predicted"/>
<dbReference type="SUPFAM" id="SSF56219">
    <property type="entry name" value="DNase I-like"/>
    <property type="match status" value="1"/>
</dbReference>
<evidence type="ECO:0000256" key="1">
    <source>
        <dbReference type="PROSITE-ProRule" id="PRU00042"/>
    </source>
</evidence>
<keyword evidence="1" id="KW-0479">Metal-binding</keyword>
<protein>
    <recommendedName>
        <fullName evidence="4">C2H2-type domain-containing protein</fullName>
    </recommendedName>
</protein>
<dbReference type="Pfam" id="PF09004">
    <property type="entry name" value="ALKBH8_N"/>
    <property type="match status" value="1"/>
</dbReference>
<dbReference type="Proteomes" id="UP001460270">
    <property type="component" value="Unassembled WGS sequence"/>
</dbReference>
<dbReference type="PROSITE" id="PS50157">
    <property type="entry name" value="ZINC_FINGER_C2H2_2"/>
    <property type="match status" value="9"/>
</dbReference>
<dbReference type="InterPro" id="IPR013087">
    <property type="entry name" value="Znf_C2H2_type"/>
</dbReference>
<dbReference type="SMART" id="SM00355">
    <property type="entry name" value="ZnF_C2H2"/>
    <property type="match status" value="9"/>
</dbReference>
<feature type="region of interest" description="Disordered" evidence="3">
    <location>
        <begin position="434"/>
        <end position="484"/>
    </location>
</feature>
<keyword evidence="6" id="KW-1185">Reference proteome</keyword>
<keyword evidence="1" id="KW-0863">Zinc-finger</keyword>
<dbReference type="EMBL" id="JBBPFD010000030">
    <property type="protein sequence ID" value="KAK7881046.1"/>
    <property type="molecule type" value="Genomic_DNA"/>
</dbReference>
<comment type="caution">
    <text evidence="5">The sequence shown here is derived from an EMBL/GenBank/DDBJ whole genome shotgun (WGS) entry which is preliminary data.</text>
</comment>
<sequence length="1402" mass="155877">MCVGPRAPLVYTKEQLLALRSAAVLLRDRHEIPADLLKKTRRGCRAGRKLREKKRRFRPVLPSVIMGNVRSLSNKTDELAALTRYQREYRDTSLMLFTETWLTTHIPDSAIAMDNFHLLRADRTAESGKKKGGGLAVFVNEKWCKPGHCVVKEQRCNKDIELLAVSVRPYYLPREFTHVIVIAVYVPPSANAETACETLLSFTSTLQTQHPQALFLISGDFNHSSPASVLPTFTQYVTCPTRDNKTLDLFFVNAKEAYSSSPLPPLGRADHNIVHLRPVYQPIVHRQPVVSRVVKRWSPESEEALRDCFDTTVWTELCDPHGEDINAMTECITDYINFCFENTVPSRTVRCFSNNKPWINPDIKALLKEKKRAFKSGNKEGLRTAQKKLRRKIRRAKAAYRRRMEQQLQNQNIAGTEGDQQWVNELNSHFLRFDQRPTPPPTQLHALTSTPGQRPTPTLHTSASAQLTTTHGLTHPPTAPPPAPALSVTAAQVRRELKKIKIRKAAGPDCISPRLLKSCADELCGVMGHVFNMSLKLRVVPQLWKTSCVVPVPKTPHAKDLSSFRPVALTSHLMKTLERLVLGHLRSTVGSALDPLQFAYRPGIGVEDAVIFLLHRSLSHLEKPGCAVRILFFDFSSAFNTIQPLLLRTSWRRPCGGAAGHRPRALLFTLYTADFRHNTDSCVLQKFSDDSAIIGLITDDDDAEYRGLTQDFVDWCQQNHLLLNAGKTKEMVVDFRRRHSFAPPPVNIQGRDIERVDSYKYLGVHLNNKLDWTHNTDALYRKGQSRLYLLRRLRSFEVRGPLLRTFYDSVVASAILYGVVCWSSSITERERKKLDKVIKKSSSVLGCPLDSVREVGDRRVLARFTSMLDHESHPLQDALSALESSFSDRLIHPRCVKERFRRSFLPAANVSEGSSAHAQTGLAPLLRLWAEVQRREDSGETSAVAPGESHEKEKEKEMDNKRKPRNAPLPRGADKQPDTSQKQINEESPAVSQTAAGAAAGPAACPAAGPAAGAAAGAAAVTGPVARRVVVVIVGSATGSIAGPAPAARPVSGSAAVARPAARPAACPVSGPDGPASGPAPAARPVSVLLLLLVLLLSCCCLDGPASGPASGPSAVSEQQLYKCCFCHSLFPCRESLIKHKALHTEPKPYSCSFCGTKFRSKATLTTHLASKHTGKTFECPECGRKFPSRAKLTFHSKTHARDTPYRCSVCMQLFESMEKAEEHLKTHRQEADESGQRSDLFVKYMGAAYLCSECGKSFFQKQNLDNHMFVHTKKKPFSCSACCKSFVNEKTNLQFHSRRHTQDTPYSCSVCMQLFESSHKAEEHLETHRNGERSEGGDVFVTYTGPSFSCSECGKAFFMKSHLTGHMCSHNPETSSCSVCECTFQSKRALTRHMRSHRLQQ</sequence>
<dbReference type="Gene3D" id="3.30.160.60">
    <property type="entry name" value="Classic Zinc Finger"/>
    <property type="match status" value="5"/>
</dbReference>
<feature type="domain" description="C2H2-type" evidence="4">
    <location>
        <begin position="1178"/>
        <end position="1205"/>
    </location>
</feature>
<gene>
    <name evidence="5" type="ORF">WMY93_032352</name>
</gene>
<feature type="domain" description="C2H2-type" evidence="4">
    <location>
        <begin position="1206"/>
        <end position="1233"/>
    </location>
</feature>
<feature type="compositionally biased region" description="Polar residues" evidence="3">
    <location>
        <begin position="445"/>
        <end position="466"/>
    </location>
</feature>
<feature type="domain" description="C2H2-type" evidence="4">
    <location>
        <begin position="1122"/>
        <end position="1149"/>
    </location>
</feature>
<dbReference type="PANTHER" id="PTHR47510:SF3">
    <property type="entry name" value="ENDO_EXONUCLEASE_PHOSPHATASE DOMAIN-CONTAINING PROTEIN"/>
    <property type="match status" value="1"/>
</dbReference>
<dbReference type="FunFam" id="3.30.160.60:FF:001384">
    <property type="entry name" value="Zinc finger protein"/>
    <property type="match status" value="1"/>
</dbReference>
<evidence type="ECO:0000313" key="5">
    <source>
        <dbReference type="EMBL" id="KAK7881046.1"/>
    </source>
</evidence>
<keyword evidence="1" id="KW-0862">Zinc</keyword>
<dbReference type="GO" id="GO:0016706">
    <property type="term" value="F:2-oxoglutarate-dependent dioxygenase activity"/>
    <property type="evidence" value="ECO:0007669"/>
    <property type="project" value="InterPro"/>
</dbReference>
<dbReference type="PROSITE" id="PS00028">
    <property type="entry name" value="ZINC_FINGER_C2H2_1"/>
    <property type="match status" value="9"/>
</dbReference>
<feature type="domain" description="C2H2-type" evidence="4">
    <location>
        <begin position="1150"/>
        <end position="1178"/>
    </location>
</feature>
<feature type="domain" description="C2H2-type" evidence="4">
    <location>
        <begin position="1250"/>
        <end position="1277"/>
    </location>
</feature>
<dbReference type="InterPro" id="IPR015095">
    <property type="entry name" value="AlkB_hom8_N"/>
</dbReference>
<feature type="coiled-coil region" evidence="2">
    <location>
        <begin position="1211"/>
        <end position="1238"/>
    </location>
</feature>
<feature type="domain" description="C2H2-type" evidence="4">
    <location>
        <begin position="1278"/>
        <end position="1306"/>
    </location>
</feature>
<evidence type="ECO:0000256" key="2">
    <source>
        <dbReference type="SAM" id="Coils"/>
    </source>
</evidence>
<name>A0AAW0MRT3_9GOBI</name>
<dbReference type="InterPro" id="IPR036691">
    <property type="entry name" value="Endo/exonu/phosph_ase_sf"/>
</dbReference>
<dbReference type="Gene3D" id="3.60.10.10">
    <property type="entry name" value="Endonuclease/exonuclease/phosphatase"/>
    <property type="match status" value="1"/>
</dbReference>
<organism evidence="5 6">
    <name type="scientific">Mugilogobius chulae</name>
    <name type="common">yellowstripe goby</name>
    <dbReference type="NCBI Taxonomy" id="88201"/>
    <lineage>
        <taxon>Eukaryota</taxon>
        <taxon>Metazoa</taxon>
        <taxon>Chordata</taxon>
        <taxon>Craniata</taxon>
        <taxon>Vertebrata</taxon>
        <taxon>Euteleostomi</taxon>
        <taxon>Actinopterygii</taxon>
        <taxon>Neopterygii</taxon>
        <taxon>Teleostei</taxon>
        <taxon>Neoteleostei</taxon>
        <taxon>Acanthomorphata</taxon>
        <taxon>Gobiaria</taxon>
        <taxon>Gobiiformes</taxon>
        <taxon>Gobioidei</taxon>
        <taxon>Gobiidae</taxon>
        <taxon>Gobionellinae</taxon>
        <taxon>Mugilogobius</taxon>
    </lineage>
</organism>
<reference evidence="6" key="1">
    <citation type="submission" date="2024-04" db="EMBL/GenBank/DDBJ databases">
        <title>Salinicola lusitanus LLJ914,a marine bacterium isolated from the Okinawa Trough.</title>
        <authorList>
            <person name="Li J."/>
        </authorList>
    </citation>
    <scope>NUCLEOTIDE SEQUENCE [LARGE SCALE GENOMIC DNA]</scope>
</reference>
<dbReference type="InterPro" id="IPR036236">
    <property type="entry name" value="Znf_C2H2_sf"/>
</dbReference>
<evidence type="ECO:0000256" key="3">
    <source>
        <dbReference type="SAM" id="MobiDB-lite"/>
    </source>
</evidence>
<feature type="domain" description="C2H2-type" evidence="4">
    <location>
        <begin position="1307"/>
        <end position="1334"/>
    </location>
</feature>
<feature type="compositionally biased region" description="Low complexity" evidence="3">
    <location>
        <begin position="467"/>
        <end position="476"/>
    </location>
</feature>
<feature type="coiled-coil region" evidence="2">
    <location>
        <begin position="379"/>
        <end position="410"/>
    </location>
</feature>
<feature type="domain" description="C2H2-type" evidence="4">
    <location>
        <begin position="1376"/>
        <end position="1402"/>
    </location>
</feature>
<dbReference type="Pfam" id="PF00096">
    <property type="entry name" value="zf-C2H2"/>
    <property type="match status" value="4"/>
</dbReference>
<dbReference type="GO" id="GO:0008270">
    <property type="term" value="F:zinc ion binding"/>
    <property type="evidence" value="ECO:0007669"/>
    <property type="project" value="UniProtKB-KW"/>
</dbReference>
<dbReference type="SUPFAM" id="SSF57667">
    <property type="entry name" value="beta-beta-alpha zinc fingers"/>
    <property type="match status" value="5"/>
</dbReference>
<feature type="compositionally biased region" description="Basic and acidic residues" evidence="3">
    <location>
        <begin position="948"/>
        <end position="961"/>
    </location>
</feature>
<evidence type="ECO:0000313" key="6">
    <source>
        <dbReference type="Proteomes" id="UP001460270"/>
    </source>
</evidence>
<feature type="domain" description="C2H2-type" evidence="4">
    <location>
        <begin position="1349"/>
        <end position="1376"/>
    </location>
</feature>
<feature type="region of interest" description="Disordered" evidence="3">
    <location>
        <begin position="937"/>
        <end position="995"/>
    </location>
</feature>
<dbReference type="CDD" id="cd01650">
    <property type="entry name" value="RT_nLTR_like"/>
    <property type="match status" value="1"/>
</dbReference>
<dbReference type="PANTHER" id="PTHR47510">
    <property type="entry name" value="REVERSE TRANSCRIPTASE DOMAIN-CONTAINING PROTEIN"/>
    <property type="match status" value="1"/>
</dbReference>
<evidence type="ECO:0000259" key="4">
    <source>
        <dbReference type="PROSITE" id="PS50157"/>
    </source>
</evidence>